<evidence type="ECO:0000313" key="2">
    <source>
        <dbReference type="EMBL" id="AJB42146.1"/>
    </source>
</evidence>
<feature type="compositionally biased region" description="Basic and acidic residues" evidence="1">
    <location>
        <begin position="1"/>
        <end position="12"/>
    </location>
</feature>
<proteinExistence type="predicted"/>
<dbReference type="AlphaFoldDB" id="A0A3G1A5Q1"/>
<accession>A0A3G1A5Q1</accession>
<dbReference type="Proteomes" id="UP000266720">
    <property type="component" value="Chromosome"/>
</dbReference>
<reference evidence="3" key="1">
    <citation type="book" date="2010" name="EXTREMOPHILES" publisher="0:0-0">
        <title>Complete genome sequences of ten hyperthermophilic archaea reveal their metabolic capabilities and possible ecological roles.</title>
        <editorList>
            <person name="?"/>
        </editorList>
        <authorList>
            <person name="Ravin N.V."/>
            <person name="Mardanov A.V."/>
            <person name="Bonch-Osmolovskaya E.A."/>
            <person name="Skryabin K.G."/>
        </authorList>
    </citation>
    <scope>NUCLEOTIDE SEQUENCE [LARGE SCALE GENOMIC DNA]</scope>
    <source>
        <strain evidence="3">1505</strain>
    </source>
</reference>
<evidence type="ECO:0000256" key="1">
    <source>
        <dbReference type="SAM" id="MobiDB-lite"/>
    </source>
</evidence>
<organism evidence="2 3">
    <name type="scientific">Thermofilum adornatum 1505</name>
    <dbReference type="NCBI Taxonomy" id="697581"/>
    <lineage>
        <taxon>Archaea</taxon>
        <taxon>Thermoproteota</taxon>
        <taxon>Thermoprotei</taxon>
        <taxon>Thermofilales</taxon>
        <taxon>Thermofilaceae</taxon>
        <taxon>Thermofilum</taxon>
    </lineage>
</organism>
<gene>
    <name evidence="2" type="ORF">TCARB_1098</name>
</gene>
<feature type="region of interest" description="Disordered" evidence="1">
    <location>
        <begin position="1"/>
        <end position="32"/>
    </location>
</feature>
<dbReference type="KEGG" id="tcb:TCARB_1098"/>
<protein>
    <submittedName>
        <fullName evidence="2">Uncharacterized protein</fullName>
    </submittedName>
</protein>
<evidence type="ECO:0000313" key="3">
    <source>
        <dbReference type="Proteomes" id="UP000266720"/>
    </source>
</evidence>
<name>A0A3G1A5Q1_9CREN</name>
<dbReference type="EMBL" id="CP007493">
    <property type="protein sequence ID" value="AJB42146.1"/>
    <property type="molecule type" value="Genomic_DNA"/>
</dbReference>
<sequence length="51" mass="5787">MGKARGEVSGEKKKPKRANGAKTRVKESQWSALENEQCSFREKFTENCRIG</sequence>